<name>A0AA35ZM97_LACSI</name>
<dbReference type="EMBL" id="OX465083">
    <property type="protein sequence ID" value="CAI9294799.1"/>
    <property type="molecule type" value="Genomic_DNA"/>
</dbReference>
<feature type="compositionally biased region" description="Polar residues" evidence="1">
    <location>
        <begin position="18"/>
        <end position="32"/>
    </location>
</feature>
<proteinExistence type="predicted"/>
<dbReference type="Proteomes" id="UP001177003">
    <property type="component" value="Chromosome 7"/>
</dbReference>
<accession>A0AA35ZM97</accession>
<sequence>MLLGSGPGPAPSALGSSNSVHGTNIPSASSLLNPDVREGRYGIPRVGSLSVLSNVVCKKRDCPCLQPPELLPKSKNNVNAQKPSYSINADQKRQRISLGMKGSYFDMETQEIHNSDASEDEDFVPPLEVTLDEEADESPIQEEQAPSPDPLDNNKFEKMRTKKIHEQQKAYEVSVNYRSSISNCGIGMMCNVYPETLTRMLVALCPNITSSGIQFATTKLPFLELMNHNCPIYLPQLRTQHP</sequence>
<feature type="region of interest" description="Disordered" evidence="1">
    <location>
        <begin position="132"/>
        <end position="154"/>
    </location>
</feature>
<evidence type="ECO:0000313" key="2">
    <source>
        <dbReference type="EMBL" id="CAI9294799.1"/>
    </source>
</evidence>
<feature type="region of interest" description="Disordered" evidence="1">
    <location>
        <begin position="1"/>
        <end position="34"/>
    </location>
</feature>
<evidence type="ECO:0000256" key="1">
    <source>
        <dbReference type="SAM" id="MobiDB-lite"/>
    </source>
</evidence>
<evidence type="ECO:0000313" key="3">
    <source>
        <dbReference type="Proteomes" id="UP001177003"/>
    </source>
</evidence>
<keyword evidence="3" id="KW-1185">Reference proteome</keyword>
<reference evidence="2" key="1">
    <citation type="submission" date="2023-04" db="EMBL/GenBank/DDBJ databases">
        <authorList>
            <person name="Vijverberg K."/>
            <person name="Xiong W."/>
            <person name="Schranz E."/>
        </authorList>
    </citation>
    <scope>NUCLEOTIDE SEQUENCE</scope>
</reference>
<protein>
    <submittedName>
        <fullName evidence="2">Uncharacterized protein</fullName>
    </submittedName>
</protein>
<dbReference type="AlphaFoldDB" id="A0AA35ZM97"/>
<organism evidence="2 3">
    <name type="scientific">Lactuca saligna</name>
    <name type="common">Willowleaf lettuce</name>
    <dbReference type="NCBI Taxonomy" id="75948"/>
    <lineage>
        <taxon>Eukaryota</taxon>
        <taxon>Viridiplantae</taxon>
        <taxon>Streptophyta</taxon>
        <taxon>Embryophyta</taxon>
        <taxon>Tracheophyta</taxon>
        <taxon>Spermatophyta</taxon>
        <taxon>Magnoliopsida</taxon>
        <taxon>eudicotyledons</taxon>
        <taxon>Gunneridae</taxon>
        <taxon>Pentapetalae</taxon>
        <taxon>asterids</taxon>
        <taxon>campanulids</taxon>
        <taxon>Asterales</taxon>
        <taxon>Asteraceae</taxon>
        <taxon>Cichorioideae</taxon>
        <taxon>Cichorieae</taxon>
        <taxon>Lactucinae</taxon>
        <taxon>Lactuca</taxon>
    </lineage>
</organism>
<gene>
    <name evidence="2" type="ORF">LSALG_LOCUS33766</name>
</gene>